<dbReference type="Gene3D" id="1.10.443.10">
    <property type="entry name" value="Intergrase catalytic core"/>
    <property type="match status" value="1"/>
</dbReference>
<organism evidence="8 9">
    <name type="scientific">Solirubrobacter ginsenosidimutans</name>
    <dbReference type="NCBI Taxonomy" id="490573"/>
    <lineage>
        <taxon>Bacteria</taxon>
        <taxon>Bacillati</taxon>
        <taxon>Actinomycetota</taxon>
        <taxon>Thermoleophilia</taxon>
        <taxon>Solirubrobacterales</taxon>
        <taxon>Solirubrobacteraceae</taxon>
        <taxon>Solirubrobacter</taxon>
    </lineage>
</organism>
<name>A0A9X3MWZ8_9ACTN</name>
<evidence type="ECO:0000256" key="3">
    <source>
        <dbReference type="ARBA" id="ARBA00023172"/>
    </source>
</evidence>
<dbReference type="SUPFAM" id="SSF56349">
    <property type="entry name" value="DNA breaking-rejoining enzymes"/>
    <property type="match status" value="1"/>
</dbReference>
<dbReference type="PROSITE" id="PS51898">
    <property type="entry name" value="TYR_RECOMBINASE"/>
    <property type="match status" value="1"/>
</dbReference>
<dbReference type="InterPro" id="IPR011010">
    <property type="entry name" value="DNA_brk_join_enz"/>
</dbReference>
<evidence type="ECO:0000256" key="4">
    <source>
        <dbReference type="PROSITE-ProRule" id="PRU01248"/>
    </source>
</evidence>
<dbReference type="PANTHER" id="PTHR30349">
    <property type="entry name" value="PHAGE INTEGRASE-RELATED"/>
    <property type="match status" value="1"/>
</dbReference>
<keyword evidence="9" id="KW-1185">Reference proteome</keyword>
<dbReference type="InterPro" id="IPR002104">
    <property type="entry name" value="Integrase_catalytic"/>
</dbReference>
<dbReference type="InterPro" id="IPR044068">
    <property type="entry name" value="CB"/>
</dbReference>
<dbReference type="GO" id="GO:0006310">
    <property type="term" value="P:DNA recombination"/>
    <property type="evidence" value="ECO:0007669"/>
    <property type="project" value="UniProtKB-KW"/>
</dbReference>
<comment type="similarity">
    <text evidence="1">Belongs to the 'phage' integrase family.</text>
</comment>
<reference evidence="8" key="1">
    <citation type="submission" date="2022-10" db="EMBL/GenBank/DDBJ databases">
        <title>The WGS of Solirubrobacter ginsenosidimutans DSM 21036.</title>
        <authorList>
            <person name="Jiang Z."/>
        </authorList>
    </citation>
    <scope>NUCLEOTIDE SEQUENCE</scope>
    <source>
        <strain evidence="8">DSM 21036</strain>
    </source>
</reference>
<dbReference type="InterPro" id="IPR050090">
    <property type="entry name" value="Tyrosine_recombinase_XerCD"/>
</dbReference>
<evidence type="ECO:0000256" key="2">
    <source>
        <dbReference type="ARBA" id="ARBA00023125"/>
    </source>
</evidence>
<dbReference type="PROSITE" id="PS51900">
    <property type="entry name" value="CB"/>
    <property type="match status" value="1"/>
</dbReference>
<evidence type="ECO:0000259" key="7">
    <source>
        <dbReference type="PROSITE" id="PS51900"/>
    </source>
</evidence>
<feature type="domain" description="Tyr recombinase" evidence="6">
    <location>
        <begin position="153"/>
        <end position="375"/>
    </location>
</feature>
<dbReference type="InterPro" id="IPR013762">
    <property type="entry name" value="Integrase-like_cat_sf"/>
</dbReference>
<evidence type="ECO:0000313" key="8">
    <source>
        <dbReference type="EMBL" id="MDA0164239.1"/>
    </source>
</evidence>
<dbReference type="InterPro" id="IPR010998">
    <property type="entry name" value="Integrase_recombinase_N"/>
</dbReference>
<dbReference type="RefSeq" id="WP_270043489.1">
    <property type="nucleotide sequence ID" value="NZ_JAPDOD010000032.1"/>
</dbReference>
<dbReference type="Gene3D" id="1.10.150.130">
    <property type="match status" value="1"/>
</dbReference>
<evidence type="ECO:0000313" key="9">
    <source>
        <dbReference type="Proteomes" id="UP001149140"/>
    </source>
</evidence>
<dbReference type="Proteomes" id="UP001149140">
    <property type="component" value="Unassembled WGS sequence"/>
</dbReference>
<gene>
    <name evidence="8" type="ORF">OM076_28470</name>
</gene>
<accession>A0A9X3MWZ8</accession>
<dbReference type="GO" id="GO:0003677">
    <property type="term" value="F:DNA binding"/>
    <property type="evidence" value="ECO:0007669"/>
    <property type="project" value="UniProtKB-UniRule"/>
</dbReference>
<protein>
    <submittedName>
        <fullName evidence="8">Site-specific integrase</fullName>
    </submittedName>
</protein>
<keyword evidence="2 4" id="KW-0238">DNA-binding</keyword>
<comment type="caution">
    <text evidence="8">The sequence shown here is derived from an EMBL/GenBank/DDBJ whole genome shotgun (WGS) entry which is preliminary data.</text>
</comment>
<proteinExistence type="inferred from homology"/>
<evidence type="ECO:0000256" key="5">
    <source>
        <dbReference type="SAM" id="MobiDB-lite"/>
    </source>
</evidence>
<evidence type="ECO:0000256" key="1">
    <source>
        <dbReference type="ARBA" id="ARBA00008857"/>
    </source>
</evidence>
<feature type="region of interest" description="Disordered" evidence="5">
    <location>
        <begin position="378"/>
        <end position="412"/>
    </location>
</feature>
<dbReference type="AlphaFoldDB" id="A0A9X3MWZ8"/>
<sequence length="412" mass="47235">MGYRDADGRLRWRGPFETITAARAERGDARTRARAGERESANPRLRFGEAAERWLTEQVAQLRPATRAIYRNAVRNHLAPRWGRRRMDAIDVTDAARLVRDLRADGLSEWTIAGILKAAGRVFKFARRHCRWRGENPVELLEKGERPKVGTTRERRIFKGDELAQTLAASTEPWSTLFRLAGVVGGRESELLGLWWEDLELRDLDAATIRFAFQVDRDGERVPLKTEESKARLPLPRSTALMLLEHRARTPAPTTPRSFVFGTRNGGPLGQRNVLRALYRAQERARTPDGLPTFPELFEADERGHLVVGAGGEFVPRNVGRRELRLPDFHSLRHGAAMDCDDAEEARDLLRHRNSNVTRAIYRAHFDDRRRELLRARMETRMETSTRGSREETTSKSRGEVPDLQRIRETRQ</sequence>
<evidence type="ECO:0000259" key="6">
    <source>
        <dbReference type="PROSITE" id="PS51898"/>
    </source>
</evidence>
<dbReference type="PANTHER" id="PTHR30349:SF41">
    <property type="entry name" value="INTEGRASE_RECOMBINASE PROTEIN MJ0367-RELATED"/>
    <property type="match status" value="1"/>
</dbReference>
<feature type="domain" description="Core-binding (CB)" evidence="7">
    <location>
        <begin position="45"/>
        <end position="127"/>
    </location>
</feature>
<dbReference type="GO" id="GO:0015074">
    <property type="term" value="P:DNA integration"/>
    <property type="evidence" value="ECO:0007669"/>
    <property type="project" value="UniProtKB-KW"/>
</dbReference>
<keyword evidence="3" id="KW-0233">DNA recombination</keyword>
<dbReference type="EMBL" id="JAPDOD010000032">
    <property type="protein sequence ID" value="MDA0164239.1"/>
    <property type="molecule type" value="Genomic_DNA"/>
</dbReference>